<keyword evidence="2" id="KW-0472">Membrane</keyword>
<evidence type="ECO:0000313" key="3">
    <source>
        <dbReference type="EMBL" id="GEC85901.1"/>
    </source>
</evidence>
<dbReference type="AlphaFoldDB" id="A0A4Y4BYJ4"/>
<gene>
    <name evidence="3" type="ORF">CVA01_12150</name>
</gene>
<feature type="transmembrane region" description="Helical" evidence="2">
    <location>
        <begin position="104"/>
        <end position="135"/>
    </location>
</feature>
<evidence type="ECO:0008006" key="5">
    <source>
        <dbReference type="Google" id="ProtNLM"/>
    </source>
</evidence>
<feature type="region of interest" description="Disordered" evidence="1">
    <location>
        <begin position="1"/>
        <end position="27"/>
    </location>
</feature>
<keyword evidence="2" id="KW-1133">Transmembrane helix</keyword>
<comment type="caution">
    <text evidence="3">The sequence shown here is derived from an EMBL/GenBank/DDBJ whole genome shotgun (WGS) entry which is preliminary data.</text>
</comment>
<evidence type="ECO:0000256" key="1">
    <source>
        <dbReference type="SAM" id="MobiDB-lite"/>
    </source>
</evidence>
<feature type="transmembrane region" description="Helical" evidence="2">
    <location>
        <begin position="36"/>
        <end position="56"/>
    </location>
</feature>
<dbReference type="Pfam" id="PF11377">
    <property type="entry name" value="DUF3180"/>
    <property type="match status" value="1"/>
</dbReference>
<dbReference type="EMBL" id="BJNT01000008">
    <property type="protein sequence ID" value="GEC85901.1"/>
    <property type="molecule type" value="Genomic_DNA"/>
</dbReference>
<proteinExistence type="predicted"/>
<dbReference type="InterPro" id="IPR021517">
    <property type="entry name" value="DUF3180"/>
</dbReference>
<feature type="transmembrane region" description="Helical" evidence="2">
    <location>
        <begin position="68"/>
        <end position="84"/>
    </location>
</feature>
<organism evidence="3 4">
    <name type="scientific">Corynebacterium variabile</name>
    <dbReference type="NCBI Taxonomy" id="1727"/>
    <lineage>
        <taxon>Bacteria</taxon>
        <taxon>Bacillati</taxon>
        <taxon>Actinomycetota</taxon>
        <taxon>Actinomycetes</taxon>
        <taxon>Mycobacteriales</taxon>
        <taxon>Corynebacteriaceae</taxon>
        <taxon>Corynebacterium</taxon>
    </lineage>
</organism>
<accession>A0A4Y4BYJ4</accession>
<reference evidence="3 4" key="1">
    <citation type="submission" date="2019-06" db="EMBL/GenBank/DDBJ databases">
        <title>Whole genome shotgun sequence of Corynebacterium variabile NBRC 15286.</title>
        <authorList>
            <person name="Hosoyama A."/>
            <person name="Uohara A."/>
            <person name="Ohji S."/>
            <person name="Ichikawa N."/>
        </authorList>
    </citation>
    <scope>NUCLEOTIDE SEQUENCE [LARGE SCALE GENOMIC DNA]</scope>
    <source>
        <strain evidence="3 4">NBRC 15286</strain>
    </source>
</reference>
<keyword evidence="2" id="KW-0812">Transmembrane</keyword>
<evidence type="ECO:0000313" key="4">
    <source>
        <dbReference type="Proteomes" id="UP000319986"/>
    </source>
</evidence>
<protein>
    <recommendedName>
        <fullName evidence="5">DUF3180 domain-containing protein</fullName>
    </recommendedName>
</protein>
<name>A0A4Y4BYJ4_9CORY</name>
<dbReference type="Proteomes" id="UP000319986">
    <property type="component" value="Unassembled WGS sequence"/>
</dbReference>
<feature type="transmembrane region" description="Helical" evidence="2">
    <location>
        <begin position="147"/>
        <end position="167"/>
    </location>
</feature>
<evidence type="ECO:0000256" key="2">
    <source>
        <dbReference type="SAM" id="Phobius"/>
    </source>
</evidence>
<sequence>MGPMTKKNGGSPQGRDRSGQSGQQGGPGLSLTPVSALLLAAAATALVVGVAAVYFYGDFPPARVRNSVALWIIAAVAAVTAVAVRRRINDGEVGHDSSQMSPVFIARAAVLGKACSWLGAFVGGGYLGLTVYVLIEYPSLLAAQEDTPGAVACVAAGAAVAVAGVVLERCCLVPPGDADPDGRRSGAQAM</sequence>